<evidence type="ECO:0000313" key="1">
    <source>
        <dbReference type="EMBL" id="KAK4375619.1"/>
    </source>
</evidence>
<evidence type="ECO:0000313" key="2">
    <source>
        <dbReference type="Proteomes" id="UP001291623"/>
    </source>
</evidence>
<proteinExistence type="predicted"/>
<dbReference type="Proteomes" id="UP001291623">
    <property type="component" value="Unassembled WGS sequence"/>
</dbReference>
<protein>
    <submittedName>
        <fullName evidence="1">Uncharacterized protein</fullName>
    </submittedName>
</protein>
<dbReference type="EMBL" id="JAVYJV010000003">
    <property type="protein sequence ID" value="KAK4375619.1"/>
    <property type="molecule type" value="Genomic_DNA"/>
</dbReference>
<sequence length="115" mass="12228">MPLSRSLGDKSPVLATSFTFCSRLCTSKSLSPIPIPDYESLCLDLAAPPHQGLGKHFSPSPILPVSFDLFVEVEGIAVGNFFGSAGILVWSLGSLEVGRSGNCEGYSVSIKHHHI</sequence>
<gene>
    <name evidence="1" type="ORF">RND71_006296</name>
</gene>
<comment type="caution">
    <text evidence="1">The sequence shown here is derived from an EMBL/GenBank/DDBJ whole genome shotgun (WGS) entry which is preliminary data.</text>
</comment>
<keyword evidence="2" id="KW-1185">Reference proteome</keyword>
<reference evidence="1" key="1">
    <citation type="submission" date="2023-12" db="EMBL/GenBank/DDBJ databases">
        <title>Genome assembly of Anisodus tanguticus.</title>
        <authorList>
            <person name="Wang Y.-J."/>
        </authorList>
    </citation>
    <scope>NUCLEOTIDE SEQUENCE</scope>
    <source>
        <strain evidence="1">KB-2021</strain>
        <tissue evidence="1">Leaf</tissue>
    </source>
</reference>
<name>A0AAE1STI0_9SOLA</name>
<accession>A0AAE1STI0</accession>
<organism evidence="1 2">
    <name type="scientific">Anisodus tanguticus</name>
    <dbReference type="NCBI Taxonomy" id="243964"/>
    <lineage>
        <taxon>Eukaryota</taxon>
        <taxon>Viridiplantae</taxon>
        <taxon>Streptophyta</taxon>
        <taxon>Embryophyta</taxon>
        <taxon>Tracheophyta</taxon>
        <taxon>Spermatophyta</taxon>
        <taxon>Magnoliopsida</taxon>
        <taxon>eudicotyledons</taxon>
        <taxon>Gunneridae</taxon>
        <taxon>Pentapetalae</taxon>
        <taxon>asterids</taxon>
        <taxon>lamiids</taxon>
        <taxon>Solanales</taxon>
        <taxon>Solanaceae</taxon>
        <taxon>Solanoideae</taxon>
        <taxon>Hyoscyameae</taxon>
        <taxon>Anisodus</taxon>
    </lineage>
</organism>
<dbReference type="AlphaFoldDB" id="A0AAE1STI0"/>